<gene>
    <name evidence="2" type="ORF">PEVE_00006029</name>
</gene>
<feature type="region of interest" description="Disordered" evidence="1">
    <location>
        <begin position="1"/>
        <end position="29"/>
    </location>
</feature>
<evidence type="ECO:0000256" key="1">
    <source>
        <dbReference type="SAM" id="MobiDB-lite"/>
    </source>
</evidence>
<dbReference type="PANTHER" id="PTHR33845">
    <property type="entry name" value="C2H2-TYPE DOMAIN-CONTAINING PROTEIN"/>
    <property type="match status" value="1"/>
</dbReference>
<feature type="region of interest" description="Disordered" evidence="1">
    <location>
        <begin position="355"/>
        <end position="388"/>
    </location>
</feature>
<dbReference type="EMBL" id="CALNXI010000139">
    <property type="protein sequence ID" value="CAH3020196.1"/>
    <property type="molecule type" value="Genomic_DNA"/>
</dbReference>
<proteinExistence type="predicted"/>
<evidence type="ECO:0000313" key="3">
    <source>
        <dbReference type="Proteomes" id="UP001159427"/>
    </source>
</evidence>
<sequence length="388" mass="43996">MAMTPAPLTDQQKTHLSDKRSAHLKSSKQDNNIYLPNEWKPGYIESKDITPDSYWITNDKNNRRLRCYKHDIKPRYITITQQRPKPQVPVRYPAHVPDDDAASAIPEGQEPELHAEILSFKRTSVGISSQKRSLFVDIVLILESDRLQEVRTYVHLLDHCSQNWFAVASIYENTLMEIKRKSPEIVEAFARSDNAACYHCTLLLLSIPGVSLRTGVTASRYDFIESNSGKDICDRHISPLKSQYVNAGNDVENAKDMKKAIDSYSGVRGCRVSVLKVDTSAQDLHNHNLNGVLMFSNFKFCVDGIRMWKAFSVGEGKFVRYDKLMKRRTGQGITRLEVIEPFTSPRVDWLLVQKQQNDGKQKEETGNKSDPAVVASNLKSLRGPDGVK</sequence>
<keyword evidence="3" id="KW-1185">Reference proteome</keyword>
<name>A0ABN8LWV9_9CNID</name>
<evidence type="ECO:0000313" key="2">
    <source>
        <dbReference type="EMBL" id="CAH3020196.1"/>
    </source>
</evidence>
<reference evidence="2 3" key="1">
    <citation type="submission" date="2022-05" db="EMBL/GenBank/DDBJ databases">
        <authorList>
            <consortium name="Genoscope - CEA"/>
            <person name="William W."/>
        </authorList>
    </citation>
    <scope>NUCLEOTIDE SEQUENCE [LARGE SCALE GENOMIC DNA]</scope>
</reference>
<dbReference type="Proteomes" id="UP001159427">
    <property type="component" value="Unassembled WGS sequence"/>
</dbReference>
<feature type="compositionally biased region" description="Basic and acidic residues" evidence="1">
    <location>
        <begin position="12"/>
        <end position="21"/>
    </location>
</feature>
<accession>A0ABN8LWV9</accession>
<feature type="compositionally biased region" description="Basic and acidic residues" evidence="1">
    <location>
        <begin position="357"/>
        <end position="367"/>
    </location>
</feature>
<dbReference type="PANTHER" id="PTHR33845:SF1">
    <property type="entry name" value="C2H2-TYPE DOMAIN-CONTAINING PROTEIN"/>
    <property type="match status" value="1"/>
</dbReference>
<comment type="caution">
    <text evidence="2">The sequence shown here is derived from an EMBL/GenBank/DDBJ whole genome shotgun (WGS) entry which is preliminary data.</text>
</comment>
<organism evidence="2 3">
    <name type="scientific">Porites evermanni</name>
    <dbReference type="NCBI Taxonomy" id="104178"/>
    <lineage>
        <taxon>Eukaryota</taxon>
        <taxon>Metazoa</taxon>
        <taxon>Cnidaria</taxon>
        <taxon>Anthozoa</taxon>
        <taxon>Hexacorallia</taxon>
        <taxon>Scleractinia</taxon>
        <taxon>Fungiina</taxon>
        <taxon>Poritidae</taxon>
        <taxon>Porites</taxon>
    </lineage>
</organism>
<protein>
    <submittedName>
        <fullName evidence="2">Uncharacterized protein</fullName>
    </submittedName>
</protein>